<dbReference type="EMBL" id="FXYH01000015">
    <property type="protein sequence ID" value="SMX47551.1"/>
    <property type="molecule type" value="Genomic_DNA"/>
</dbReference>
<dbReference type="RefSeq" id="WP_097806032.1">
    <property type="nucleotide sequence ID" value="NZ_FXYH01000015.1"/>
</dbReference>
<evidence type="ECO:0000256" key="1">
    <source>
        <dbReference type="SAM" id="SignalP"/>
    </source>
</evidence>
<dbReference type="AlphaFoldDB" id="A0A238KY99"/>
<evidence type="ECO:0000313" key="3">
    <source>
        <dbReference type="Proteomes" id="UP000220836"/>
    </source>
</evidence>
<feature type="signal peptide" evidence="1">
    <location>
        <begin position="1"/>
        <end position="24"/>
    </location>
</feature>
<organism evidence="2 3">
    <name type="scientific">Pelagimonas varians</name>
    <dbReference type="NCBI Taxonomy" id="696760"/>
    <lineage>
        <taxon>Bacteria</taxon>
        <taxon>Pseudomonadati</taxon>
        <taxon>Pseudomonadota</taxon>
        <taxon>Alphaproteobacteria</taxon>
        <taxon>Rhodobacterales</taxon>
        <taxon>Roseobacteraceae</taxon>
        <taxon>Pelagimonas</taxon>
    </lineage>
</organism>
<sequence length="135" mass="14576">MGDLKTHISALATALVLFTGPAIAMPDAAKEQAQIFASCLGRYSAAREHAWLMGGEDVQAQAAFDLFQDLLDAVSYDAMSEGLTGKRLLAKRIEAKMAQAQLMQAATFQTDPQRRLNSGRMARHHLAACKTLVLG</sequence>
<keyword evidence="1" id="KW-0732">Signal</keyword>
<evidence type="ECO:0000313" key="2">
    <source>
        <dbReference type="EMBL" id="SMX47551.1"/>
    </source>
</evidence>
<gene>
    <name evidence="2" type="ORF">PEV8663_03567</name>
</gene>
<dbReference type="Proteomes" id="UP000220836">
    <property type="component" value="Unassembled WGS sequence"/>
</dbReference>
<proteinExistence type="predicted"/>
<accession>A0A238KY99</accession>
<name>A0A238KY99_9RHOB</name>
<protein>
    <submittedName>
        <fullName evidence="2">Uncharacterized protein</fullName>
    </submittedName>
</protein>
<reference evidence="2 3" key="1">
    <citation type="submission" date="2017-05" db="EMBL/GenBank/DDBJ databases">
        <authorList>
            <person name="Song R."/>
            <person name="Chenine A.L."/>
            <person name="Ruprecht R.M."/>
        </authorList>
    </citation>
    <scope>NUCLEOTIDE SEQUENCE [LARGE SCALE GENOMIC DNA]</scope>
    <source>
        <strain evidence="2 3">CECT 8663</strain>
    </source>
</reference>
<feature type="chain" id="PRO_5012014477" evidence="1">
    <location>
        <begin position="25"/>
        <end position="135"/>
    </location>
</feature>
<dbReference type="OrthoDB" id="7872837at2"/>
<keyword evidence="3" id="KW-1185">Reference proteome</keyword>